<reference evidence="1" key="1">
    <citation type="submission" date="2011-03" db="EMBL/GenBank/DDBJ databases">
        <title>Complete sequence of Sphingobacterium sp. 21.</title>
        <authorList>
            <consortium name="US DOE Joint Genome Institute"/>
            <person name="Lucas S."/>
            <person name="Copeland A."/>
            <person name="Lapidus A."/>
            <person name="Cheng J.-F."/>
            <person name="Goodwin L."/>
            <person name="Pitluck S."/>
            <person name="Davenport K."/>
            <person name="Detter J.C."/>
            <person name="Han C."/>
            <person name="Tapia R."/>
            <person name="Land M."/>
            <person name="Hauser L."/>
            <person name="Kyrpides N."/>
            <person name="Ivanova N."/>
            <person name="Ovchinnikova G."/>
            <person name="Pagani I."/>
            <person name="Siebers A.K."/>
            <person name="Allgaier M."/>
            <person name="Thelen M.P."/>
            <person name="Hugenholtz P."/>
            <person name="Woyke T."/>
        </authorList>
    </citation>
    <scope>NUCLEOTIDE SEQUENCE</scope>
    <source>
        <strain evidence="1">21</strain>
    </source>
</reference>
<dbReference type="AlphaFoldDB" id="F4C2N9"/>
<dbReference type="STRING" id="743722.Sph21_4189"/>
<gene>
    <name evidence="1" type="ordered locus">Sph21_4189</name>
</gene>
<dbReference type="PATRIC" id="fig|743722.3.peg.4457"/>
<dbReference type="EMBL" id="CP002584">
    <property type="protein sequence ID" value="ADZ80718.1"/>
    <property type="molecule type" value="Genomic_DNA"/>
</dbReference>
<organism evidence="1">
    <name type="scientific">Sphingobacterium sp. (strain 21)</name>
    <dbReference type="NCBI Taxonomy" id="743722"/>
    <lineage>
        <taxon>Bacteria</taxon>
        <taxon>Pseudomonadati</taxon>
        <taxon>Bacteroidota</taxon>
        <taxon>Sphingobacteriia</taxon>
        <taxon>Sphingobacteriales</taxon>
        <taxon>Sphingobacteriaceae</taxon>
        <taxon>Sphingobacterium</taxon>
    </lineage>
</organism>
<accession>F4C2N9</accession>
<proteinExistence type="predicted"/>
<dbReference type="KEGG" id="shg:Sph21_4189"/>
<protein>
    <submittedName>
        <fullName evidence="1">Uncharacterized protein</fullName>
    </submittedName>
</protein>
<dbReference type="HOGENOM" id="CLU_2810225_0_0_10"/>
<name>F4C2N9_SPHS2</name>
<evidence type="ECO:0000313" key="1">
    <source>
        <dbReference type="EMBL" id="ADZ80718.1"/>
    </source>
</evidence>
<sequence>MIWQEKGVPLSNSFSSYEVRYEERNYRAVPADLITDPSKELIVLLRTCILKYTELGYNDSEFLNVTG</sequence>